<dbReference type="Proteomes" id="UP001244207">
    <property type="component" value="Unassembled WGS sequence"/>
</dbReference>
<proteinExistence type="predicted"/>
<feature type="region of interest" description="Disordered" evidence="1">
    <location>
        <begin position="1"/>
        <end position="23"/>
    </location>
</feature>
<gene>
    <name evidence="2" type="ORF">BDZ83DRAFT_105201</name>
</gene>
<dbReference type="AlphaFoldDB" id="A0AAD8U8C9"/>
<name>A0AAD8U8C9_GLOAC</name>
<organism evidence="2 3">
    <name type="scientific">Glomerella acutata</name>
    <name type="common">Colletotrichum acutatum</name>
    <dbReference type="NCBI Taxonomy" id="27357"/>
    <lineage>
        <taxon>Eukaryota</taxon>
        <taxon>Fungi</taxon>
        <taxon>Dikarya</taxon>
        <taxon>Ascomycota</taxon>
        <taxon>Pezizomycotina</taxon>
        <taxon>Sordariomycetes</taxon>
        <taxon>Hypocreomycetidae</taxon>
        <taxon>Glomerellales</taxon>
        <taxon>Glomerellaceae</taxon>
        <taxon>Colletotrichum</taxon>
        <taxon>Colletotrichum acutatum species complex</taxon>
    </lineage>
</organism>
<protein>
    <submittedName>
        <fullName evidence="2">Uncharacterized protein</fullName>
    </submittedName>
</protein>
<sequence>MLREPNMASQSQSIAKKRDRSGENFTKATKNLLARCDRIREQYGADVYIQVRRMHKHYTYTSSNEPSWPKTKAEMERMYPIPITRTPQDFAGKRSRASVVHTPQGTTAKGNDVSCCGGERSSDVDRRNVLALTACAAWKGMTAQKK</sequence>
<reference evidence="2" key="1">
    <citation type="submission" date="2021-12" db="EMBL/GenBank/DDBJ databases">
        <title>Comparative genomics, transcriptomics and evolutionary studies reveal genomic signatures of adaptation to plant cell wall in hemibiotrophic fungi.</title>
        <authorList>
            <consortium name="DOE Joint Genome Institute"/>
            <person name="Baroncelli R."/>
            <person name="Diaz J.F."/>
            <person name="Benocci T."/>
            <person name="Peng M."/>
            <person name="Battaglia E."/>
            <person name="Haridas S."/>
            <person name="Andreopoulos W."/>
            <person name="Labutti K."/>
            <person name="Pangilinan J."/>
            <person name="Floch G.L."/>
            <person name="Makela M.R."/>
            <person name="Henrissat B."/>
            <person name="Grigoriev I.V."/>
            <person name="Crouch J.A."/>
            <person name="De Vries R.P."/>
            <person name="Sukno S.A."/>
            <person name="Thon M.R."/>
        </authorList>
    </citation>
    <scope>NUCLEOTIDE SEQUENCE</scope>
    <source>
        <strain evidence="2">CBS 112980</strain>
    </source>
</reference>
<keyword evidence="3" id="KW-1185">Reference proteome</keyword>
<dbReference type="EMBL" id="JAHMHS010000150">
    <property type="protein sequence ID" value="KAK1712234.1"/>
    <property type="molecule type" value="Genomic_DNA"/>
</dbReference>
<dbReference type="GeneID" id="85384948"/>
<evidence type="ECO:0000313" key="2">
    <source>
        <dbReference type="EMBL" id="KAK1712234.1"/>
    </source>
</evidence>
<evidence type="ECO:0000313" key="3">
    <source>
        <dbReference type="Proteomes" id="UP001244207"/>
    </source>
</evidence>
<dbReference type="RefSeq" id="XP_060359352.1">
    <property type="nucleotide sequence ID" value="XM_060501048.1"/>
</dbReference>
<comment type="caution">
    <text evidence="2">The sequence shown here is derived from an EMBL/GenBank/DDBJ whole genome shotgun (WGS) entry which is preliminary data.</text>
</comment>
<accession>A0AAD8U8C9</accession>
<evidence type="ECO:0000256" key="1">
    <source>
        <dbReference type="SAM" id="MobiDB-lite"/>
    </source>
</evidence>